<feature type="domain" description="Lipoyl-binding" evidence="2">
    <location>
        <begin position="9"/>
        <end position="86"/>
    </location>
</feature>
<dbReference type="PROSITE" id="PS50968">
    <property type="entry name" value="BIOTINYL_LIPOYL"/>
    <property type="match status" value="1"/>
</dbReference>
<dbReference type="Gene3D" id="2.40.50.100">
    <property type="match status" value="1"/>
</dbReference>
<dbReference type="AlphaFoldDB" id="A0A645EYV4"/>
<name>A0A645EYV4_9ZZZZ</name>
<dbReference type="InterPro" id="IPR011053">
    <property type="entry name" value="Single_hybrid_motif"/>
</dbReference>
<proteinExistence type="predicted"/>
<dbReference type="FunFam" id="2.40.50.100:FF:000003">
    <property type="entry name" value="Acetyl-CoA carboxylase biotin carboxyl carrier protein"/>
    <property type="match status" value="1"/>
</dbReference>
<reference evidence="3" key="1">
    <citation type="submission" date="2019-08" db="EMBL/GenBank/DDBJ databases">
        <authorList>
            <person name="Kucharzyk K."/>
            <person name="Murdoch R.W."/>
            <person name="Higgins S."/>
            <person name="Loffler F."/>
        </authorList>
    </citation>
    <scope>NUCLEOTIDE SEQUENCE</scope>
</reference>
<protein>
    <recommendedName>
        <fullName evidence="2">Lipoyl-binding domain-containing protein</fullName>
    </recommendedName>
</protein>
<keyword evidence="1" id="KW-0092">Biotin</keyword>
<dbReference type="InterPro" id="IPR000089">
    <property type="entry name" value="Biotin_lipoyl"/>
</dbReference>
<organism evidence="3">
    <name type="scientific">bioreactor metagenome</name>
    <dbReference type="NCBI Taxonomy" id="1076179"/>
    <lineage>
        <taxon>unclassified sequences</taxon>
        <taxon>metagenomes</taxon>
        <taxon>ecological metagenomes</taxon>
    </lineage>
</organism>
<dbReference type="PANTHER" id="PTHR45266">
    <property type="entry name" value="OXALOACETATE DECARBOXYLASE ALPHA CHAIN"/>
    <property type="match status" value="1"/>
</dbReference>
<gene>
    <name evidence="3" type="ORF">SDC9_154383</name>
</gene>
<evidence type="ECO:0000259" key="2">
    <source>
        <dbReference type="PROSITE" id="PS50968"/>
    </source>
</evidence>
<dbReference type="PANTHER" id="PTHR45266:SF3">
    <property type="entry name" value="OXALOACETATE DECARBOXYLASE ALPHA CHAIN"/>
    <property type="match status" value="1"/>
</dbReference>
<accession>A0A645EYV4</accession>
<dbReference type="SUPFAM" id="SSF51230">
    <property type="entry name" value="Single hybrid motif"/>
    <property type="match status" value="1"/>
</dbReference>
<evidence type="ECO:0000313" key="3">
    <source>
        <dbReference type="EMBL" id="MPN07117.1"/>
    </source>
</evidence>
<dbReference type="Pfam" id="PF00364">
    <property type="entry name" value="Biotin_lipoyl"/>
    <property type="match status" value="1"/>
</dbReference>
<evidence type="ECO:0000256" key="1">
    <source>
        <dbReference type="ARBA" id="ARBA00023267"/>
    </source>
</evidence>
<dbReference type="CDD" id="cd06850">
    <property type="entry name" value="biotinyl_domain"/>
    <property type="match status" value="1"/>
</dbReference>
<sequence>MLTKKVKERKVWKKPDVQEIRSIIPGTVSKLKVSEGDKVEKGEEIMEYEAMKMQNIIKAPFDGTVEKIYVKEGEKLAKGVPMIFLRSNANAPDQA</sequence>
<dbReference type="InterPro" id="IPR050709">
    <property type="entry name" value="Biotin_Carboxyl_Carrier/Decarb"/>
</dbReference>
<comment type="caution">
    <text evidence="3">The sequence shown here is derived from an EMBL/GenBank/DDBJ whole genome shotgun (WGS) entry which is preliminary data.</text>
</comment>
<dbReference type="EMBL" id="VSSQ01053077">
    <property type="protein sequence ID" value="MPN07117.1"/>
    <property type="molecule type" value="Genomic_DNA"/>
</dbReference>